<gene>
    <name evidence="1" type="ORF">BECKMB1821G_GA0114241_100752</name>
    <name evidence="3" type="ORF">BECKMB1821H_GA0114242_101933</name>
    <name evidence="2" type="ORF">BECKMB1821I_GA0114274_101634</name>
</gene>
<organism evidence="1">
    <name type="scientific">Candidatus Kentrum sp. MB</name>
    <dbReference type="NCBI Taxonomy" id="2138164"/>
    <lineage>
        <taxon>Bacteria</taxon>
        <taxon>Pseudomonadati</taxon>
        <taxon>Pseudomonadota</taxon>
        <taxon>Gammaproteobacteria</taxon>
        <taxon>Candidatus Kentrum</taxon>
    </lineage>
</organism>
<evidence type="ECO:0000313" key="2">
    <source>
        <dbReference type="EMBL" id="VFK30558.1"/>
    </source>
</evidence>
<sequence>MKTVYIETSIVSYLTARPSGNLLAAAWQNATNDWWEIQRQRF</sequence>
<dbReference type="EMBL" id="CAADGH010000019">
    <property type="protein sequence ID" value="VFK75301.1"/>
    <property type="molecule type" value="Genomic_DNA"/>
</dbReference>
<dbReference type="EMBL" id="CAADFO010000007">
    <property type="protein sequence ID" value="VFK24191.1"/>
    <property type="molecule type" value="Genomic_DNA"/>
</dbReference>
<protein>
    <recommendedName>
        <fullName evidence="4">PIN domain-containing protein</fullName>
    </recommendedName>
</protein>
<name>A0A450X4N5_9GAMM</name>
<accession>A0A450X4N5</accession>
<evidence type="ECO:0000313" key="3">
    <source>
        <dbReference type="EMBL" id="VFK75301.1"/>
    </source>
</evidence>
<evidence type="ECO:0000313" key="1">
    <source>
        <dbReference type="EMBL" id="VFK24191.1"/>
    </source>
</evidence>
<proteinExistence type="predicted"/>
<dbReference type="EMBL" id="CAADFQ010000016">
    <property type="protein sequence ID" value="VFK30558.1"/>
    <property type="molecule type" value="Genomic_DNA"/>
</dbReference>
<evidence type="ECO:0008006" key="4">
    <source>
        <dbReference type="Google" id="ProtNLM"/>
    </source>
</evidence>
<reference evidence="1" key="1">
    <citation type="submission" date="2019-02" db="EMBL/GenBank/DDBJ databases">
        <authorList>
            <person name="Gruber-Vodicka R. H."/>
            <person name="Seah K. B. B."/>
        </authorList>
    </citation>
    <scope>NUCLEOTIDE SEQUENCE</scope>
    <source>
        <strain evidence="1">BECK_BZ197</strain>
        <strain evidence="3">BECK_BZ198</strain>
        <strain evidence="2">BECK_BZ199</strain>
    </source>
</reference>
<dbReference type="AlphaFoldDB" id="A0A450X4N5"/>